<sequence>MKIKIFSNASMSPIPLNQNDKVCASFSLSEEVGQQNLVMQATSHRIVGMNRRDKVAWYQSCSLMNQLVESMLSIGAWLAPNYRTCAVINLLIVAGHKFTIRFHVTLLEISSKAMQVLVIGQNCMRFRSMKVCVPDS</sequence>
<keyword evidence="2" id="KW-1185">Reference proteome</keyword>
<dbReference type="GO" id="GO:0016853">
    <property type="term" value="F:isomerase activity"/>
    <property type="evidence" value="ECO:0007669"/>
    <property type="project" value="UniProtKB-KW"/>
</dbReference>
<dbReference type="Proteomes" id="UP000276133">
    <property type="component" value="Unassembled WGS sequence"/>
</dbReference>
<organism evidence="1 2">
    <name type="scientific">Brachionus plicatilis</name>
    <name type="common">Marine rotifer</name>
    <name type="synonym">Brachionus muelleri</name>
    <dbReference type="NCBI Taxonomy" id="10195"/>
    <lineage>
        <taxon>Eukaryota</taxon>
        <taxon>Metazoa</taxon>
        <taxon>Spiralia</taxon>
        <taxon>Gnathifera</taxon>
        <taxon>Rotifera</taxon>
        <taxon>Eurotatoria</taxon>
        <taxon>Monogononta</taxon>
        <taxon>Pseudotrocha</taxon>
        <taxon>Ploima</taxon>
        <taxon>Brachionidae</taxon>
        <taxon>Brachionus</taxon>
    </lineage>
</organism>
<name>A0A3M7RIU5_BRAPC</name>
<dbReference type="AlphaFoldDB" id="A0A3M7RIU5"/>
<reference evidence="1 2" key="1">
    <citation type="journal article" date="2018" name="Sci. Rep.">
        <title>Genomic signatures of local adaptation to the degree of environmental predictability in rotifers.</title>
        <authorList>
            <person name="Franch-Gras L."/>
            <person name="Hahn C."/>
            <person name="Garcia-Roger E.M."/>
            <person name="Carmona M.J."/>
            <person name="Serra M."/>
            <person name="Gomez A."/>
        </authorList>
    </citation>
    <scope>NUCLEOTIDE SEQUENCE [LARGE SCALE GENOMIC DNA]</scope>
    <source>
        <strain evidence="1">HYR1</strain>
    </source>
</reference>
<proteinExistence type="predicted"/>
<comment type="caution">
    <text evidence="1">The sequence shown here is derived from an EMBL/GenBank/DDBJ whole genome shotgun (WGS) entry which is preliminary data.</text>
</comment>
<gene>
    <name evidence="1" type="ORF">BpHYR1_016233</name>
</gene>
<dbReference type="OrthoDB" id="10680785at2759"/>
<keyword evidence="1" id="KW-0413">Isomerase</keyword>
<protein>
    <submittedName>
        <fullName evidence="1">Glucosephosphate isomerase</fullName>
    </submittedName>
</protein>
<accession>A0A3M7RIU5</accession>
<evidence type="ECO:0000313" key="1">
    <source>
        <dbReference type="EMBL" id="RNA23317.1"/>
    </source>
</evidence>
<dbReference type="EMBL" id="REGN01003312">
    <property type="protein sequence ID" value="RNA23317.1"/>
    <property type="molecule type" value="Genomic_DNA"/>
</dbReference>
<evidence type="ECO:0000313" key="2">
    <source>
        <dbReference type="Proteomes" id="UP000276133"/>
    </source>
</evidence>